<evidence type="ECO:0000313" key="1">
    <source>
        <dbReference type="EMBL" id="ANA49269.1"/>
    </source>
</evidence>
<name>A0A1S5R1J4_9CAUD</name>
<dbReference type="EMBL" id="KU862660">
    <property type="protein sequence ID" value="ANA49269.1"/>
    <property type="molecule type" value="Genomic_DNA"/>
</dbReference>
<gene>
    <name evidence="1" type="ORF">PMW_144</name>
</gene>
<organism evidence="1 2">
    <name type="scientific">Pseudomonas phage phiPMW</name>
    <dbReference type="NCBI Taxonomy" id="1815582"/>
    <lineage>
        <taxon>Viruses</taxon>
        <taxon>Duplodnaviria</taxon>
        <taxon>Heunggongvirae</taxon>
        <taxon>Uroviricota</taxon>
        <taxon>Caudoviricetes</taxon>
        <taxon>Plaisancevirus</taxon>
        <taxon>Plaisancevirus PMW</taxon>
    </lineage>
</organism>
<keyword evidence="2" id="KW-1185">Reference proteome</keyword>
<reference evidence="1 2" key="1">
    <citation type="submission" date="2016-03" db="EMBL/GenBank/DDBJ databases">
        <title>Characterization of pf16 and phiPMW: Two novel phages infecting Pseudomonas putida PpG1.</title>
        <authorList>
            <person name="Magill D.J."/>
            <person name="Krylov V.N."/>
            <person name="Allen C.C.R."/>
            <person name="McGrath J.W."/>
            <person name="Quinn J.P."/>
            <person name="Kulakov L.A."/>
        </authorList>
    </citation>
    <scope>NUCLEOTIDE SEQUENCE [LARGE SCALE GENOMIC DNA]</scope>
</reference>
<protein>
    <submittedName>
        <fullName evidence="1">Uncharacterized protein</fullName>
    </submittedName>
</protein>
<accession>A0A1S5R1J4</accession>
<evidence type="ECO:0000313" key="2">
    <source>
        <dbReference type="Proteomes" id="UP000223738"/>
    </source>
</evidence>
<proteinExistence type="predicted"/>
<sequence>MAGTGMQVFTSTGLLVMDLTRSYSQHQGSFTTGAVAGSGTMEPLPAGKQRFYFIVGLGSNTSSVGHLPGVTISGNTCSWSYQHTDWFGHYSQNAMIHYGYF</sequence>
<dbReference type="Proteomes" id="UP000223738">
    <property type="component" value="Segment"/>
</dbReference>